<evidence type="ECO:0000313" key="2">
    <source>
        <dbReference type="EMBL" id="PVD28666.1"/>
    </source>
</evidence>
<dbReference type="AlphaFoldDB" id="A0A2T7P5I1"/>
<organism evidence="2 3">
    <name type="scientific">Pomacea canaliculata</name>
    <name type="common">Golden apple snail</name>
    <dbReference type="NCBI Taxonomy" id="400727"/>
    <lineage>
        <taxon>Eukaryota</taxon>
        <taxon>Metazoa</taxon>
        <taxon>Spiralia</taxon>
        <taxon>Lophotrochozoa</taxon>
        <taxon>Mollusca</taxon>
        <taxon>Gastropoda</taxon>
        <taxon>Caenogastropoda</taxon>
        <taxon>Architaenioglossa</taxon>
        <taxon>Ampullarioidea</taxon>
        <taxon>Ampullariidae</taxon>
        <taxon>Pomacea</taxon>
    </lineage>
</organism>
<evidence type="ECO:0000313" key="3">
    <source>
        <dbReference type="Proteomes" id="UP000245119"/>
    </source>
</evidence>
<dbReference type="Proteomes" id="UP000245119">
    <property type="component" value="Linkage Group LG6"/>
</dbReference>
<comment type="caution">
    <text evidence="2">The sequence shown here is derived from an EMBL/GenBank/DDBJ whole genome shotgun (WGS) entry which is preliminary data.</text>
</comment>
<dbReference type="EMBL" id="PZQS01000006">
    <property type="protein sequence ID" value="PVD28666.1"/>
    <property type="molecule type" value="Genomic_DNA"/>
</dbReference>
<feature type="region of interest" description="Disordered" evidence="1">
    <location>
        <begin position="145"/>
        <end position="196"/>
    </location>
</feature>
<proteinExistence type="predicted"/>
<keyword evidence="3" id="KW-1185">Reference proteome</keyword>
<sequence length="196" mass="22868">MHTGAYGHTENQIDHITINCQFRRSLLDIRVRCGADAATDHHLLVAIIKIKLRSFHDLSDRLHHKFNMQFLGDHRKQEEFNCEVKNRFAVVEGLLEETVANLWTGLQETGNTACTRILEKKEKQHKEWLTLKTWQKIEERKEQKINQCQDQQEKKKAQSKVLGDEPRNEECKRQQETEPCAPGRSNQAKQVCQGRA</sequence>
<evidence type="ECO:0008006" key="4">
    <source>
        <dbReference type="Google" id="ProtNLM"/>
    </source>
</evidence>
<accession>A0A2T7P5I1</accession>
<protein>
    <recommendedName>
        <fullName evidence="4">Endonuclease/exonuclease/phosphatase domain-containing protein</fullName>
    </recommendedName>
</protein>
<feature type="compositionally biased region" description="Basic and acidic residues" evidence="1">
    <location>
        <begin position="151"/>
        <end position="176"/>
    </location>
</feature>
<reference evidence="2 3" key="1">
    <citation type="submission" date="2018-04" db="EMBL/GenBank/DDBJ databases">
        <title>The genome of golden apple snail Pomacea canaliculata provides insight into stress tolerance and invasive adaptation.</title>
        <authorList>
            <person name="Liu C."/>
            <person name="Liu B."/>
            <person name="Ren Y."/>
            <person name="Zhang Y."/>
            <person name="Wang H."/>
            <person name="Li S."/>
            <person name="Jiang F."/>
            <person name="Yin L."/>
            <person name="Zhang G."/>
            <person name="Qian W."/>
            <person name="Fan W."/>
        </authorList>
    </citation>
    <scope>NUCLEOTIDE SEQUENCE [LARGE SCALE GENOMIC DNA]</scope>
    <source>
        <strain evidence="2">SZHN2017</strain>
        <tissue evidence="2">Muscle</tissue>
    </source>
</reference>
<name>A0A2T7P5I1_POMCA</name>
<evidence type="ECO:0000256" key="1">
    <source>
        <dbReference type="SAM" id="MobiDB-lite"/>
    </source>
</evidence>
<gene>
    <name evidence="2" type="ORF">C0Q70_11260</name>
</gene>